<evidence type="ECO:0000313" key="2">
    <source>
        <dbReference type="Proteomes" id="UP000282985"/>
    </source>
</evidence>
<dbReference type="InterPro" id="IPR038056">
    <property type="entry name" value="YjbR-like_sf"/>
</dbReference>
<dbReference type="Proteomes" id="UP000282985">
    <property type="component" value="Unassembled WGS sequence"/>
</dbReference>
<accession>A0A434AUE0</accession>
<name>A0A434AUE0_9BACT</name>
<keyword evidence="1" id="KW-0238">DNA-binding</keyword>
<dbReference type="InterPro" id="IPR007351">
    <property type="entry name" value="YjbR"/>
</dbReference>
<dbReference type="Gene3D" id="3.90.1150.30">
    <property type="match status" value="1"/>
</dbReference>
<sequence length="117" mass="13673">MNIEDLRLYCLGKKGVTEGFPFDEETLVFKVLDKMFLLTNINGDLRMNVKCDPEKAIDLREKYPTVLPGYHMNKRLWNTIVLNGEISDNLIKQWIDDSYNLIVANLPRRKQAELKND</sequence>
<dbReference type="GO" id="GO:0003677">
    <property type="term" value="F:DNA binding"/>
    <property type="evidence" value="ECO:0007669"/>
    <property type="project" value="UniProtKB-KW"/>
</dbReference>
<dbReference type="OrthoDB" id="9789813at2"/>
<protein>
    <submittedName>
        <fullName evidence="1">MmcQ/YjbR family DNA-binding protein</fullName>
    </submittedName>
</protein>
<dbReference type="PANTHER" id="PTHR35145">
    <property type="entry name" value="CYTOPLASMIC PROTEIN-RELATED"/>
    <property type="match status" value="1"/>
</dbReference>
<dbReference type="AlphaFoldDB" id="A0A434AUE0"/>
<proteinExistence type="predicted"/>
<keyword evidence="2" id="KW-1185">Reference proteome</keyword>
<dbReference type="InterPro" id="IPR058532">
    <property type="entry name" value="YjbR/MT2646/Rv2570-like"/>
</dbReference>
<dbReference type="PANTHER" id="PTHR35145:SF1">
    <property type="entry name" value="CYTOPLASMIC PROTEIN"/>
    <property type="match status" value="1"/>
</dbReference>
<organism evidence="1 2">
    <name type="scientific">Ancylomarina longa</name>
    <dbReference type="NCBI Taxonomy" id="2487017"/>
    <lineage>
        <taxon>Bacteria</taxon>
        <taxon>Pseudomonadati</taxon>
        <taxon>Bacteroidota</taxon>
        <taxon>Bacteroidia</taxon>
        <taxon>Marinilabiliales</taxon>
        <taxon>Marinifilaceae</taxon>
        <taxon>Ancylomarina</taxon>
    </lineage>
</organism>
<comment type="caution">
    <text evidence="1">The sequence shown here is derived from an EMBL/GenBank/DDBJ whole genome shotgun (WGS) entry which is preliminary data.</text>
</comment>
<reference evidence="1 2" key="1">
    <citation type="submission" date="2018-11" db="EMBL/GenBank/DDBJ databases">
        <title>Parancylomarina longa gen. nov., sp. nov., isolated from sediments of southern Okinawa.</title>
        <authorList>
            <person name="Fu T."/>
        </authorList>
    </citation>
    <scope>NUCLEOTIDE SEQUENCE [LARGE SCALE GENOMIC DNA]</scope>
    <source>
        <strain evidence="1 2">T3-2 S1-C</strain>
    </source>
</reference>
<dbReference type="SUPFAM" id="SSF142906">
    <property type="entry name" value="YjbR-like"/>
    <property type="match status" value="1"/>
</dbReference>
<evidence type="ECO:0000313" key="1">
    <source>
        <dbReference type="EMBL" id="RUT78071.1"/>
    </source>
</evidence>
<dbReference type="Pfam" id="PF04237">
    <property type="entry name" value="YjbR"/>
    <property type="match status" value="1"/>
</dbReference>
<dbReference type="EMBL" id="RJJX01000012">
    <property type="protein sequence ID" value="RUT78071.1"/>
    <property type="molecule type" value="Genomic_DNA"/>
</dbReference>
<gene>
    <name evidence="1" type="ORF">DLK05_10340</name>
</gene>